<comment type="caution">
    <text evidence="2">The sequence shown here is derived from an EMBL/GenBank/DDBJ whole genome shotgun (WGS) entry which is preliminary data.</text>
</comment>
<dbReference type="InterPro" id="IPR019775">
    <property type="entry name" value="WD40_repeat_CS"/>
</dbReference>
<reference evidence="2" key="1">
    <citation type="submission" date="2021-01" db="EMBL/GenBank/DDBJ databases">
        <authorList>
            <consortium name="Genoscope - CEA"/>
            <person name="William W."/>
        </authorList>
    </citation>
    <scope>NUCLEOTIDE SEQUENCE</scope>
</reference>
<feature type="repeat" description="WD" evidence="1">
    <location>
        <begin position="462"/>
        <end position="503"/>
    </location>
</feature>
<protein>
    <submittedName>
        <fullName evidence="2">Uncharacterized protein</fullName>
    </submittedName>
</protein>
<dbReference type="PANTHER" id="PTHR19879:SF9">
    <property type="entry name" value="TRANSCRIPTION INITIATION FACTOR TFIID SUBUNIT 5"/>
    <property type="match status" value="1"/>
</dbReference>
<dbReference type="OMA" id="ICAKESH"/>
<dbReference type="Proteomes" id="UP000688137">
    <property type="component" value="Unassembled WGS sequence"/>
</dbReference>
<keyword evidence="3" id="KW-1185">Reference proteome</keyword>
<organism evidence="2 3">
    <name type="scientific">Paramecium primaurelia</name>
    <dbReference type="NCBI Taxonomy" id="5886"/>
    <lineage>
        <taxon>Eukaryota</taxon>
        <taxon>Sar</taxon>
        <taxon>Alveolata</taxon>
        <taxon>Ciliophora</taxon>
        <taxon>Intramacronucleata</taxon>
        <taxon>Oligohymenophorea</taxon>
        <taxon>Peniculida</taxon>
        <taxon>Parameciidae</taxon>
        <taxon>Paramecium</taxon>
    </lineage>
</organism>
<feature type="repeat" description="WD" evidence="1">
    <location>
        <begin position="325"/>
        <end position="366"/>
    </location>
</feature>
<dbReference type="CDD" id="cd00200">
    <property type="entry name" value="WD40"/>
    <property type="match status" value="1"/>
</dbReference>
<feature type="repeat" description="WD" evidence="1">
    <location>
        <begin position="420"/>
        <end position="455"/>
    </location>
</feature>
<sequence length="536" mass="62022">MNDLFSKANSIKCHIKHHSDLGLGISVMCLDEKCISNKKAICAICAKESHINHKVISISKIDQCITEYQERWVQNKLKQQLVNDFETITEEIGQSFLKYGSQFSQILDEINQVQNIYKTYIQCEEITEVVLQKLGQELQELTRLDAGSLNLKFSGQKQISQLKQFVLEMQSLNILLNKAQKSNEMLQSIILQTQERDQLKQYLENLEKLQYEQTKDQEINAVNEDSFNLCDKNLIKLKLDYYNSVTAIDVTNDGQLFAGGSNWNNKVVVYDLDSMIELKCFICQSDRIQALKFSPNKKWLLVGSGRQSDIWMWDINNLDSRPLIFKGHNEGINRFSFSNDSKYFCSVSGDRQAIVWNIENNKQVYRLNGHSQAVNGCSFGGGNWLMDMDKENQNINLIIATIGDDKNIIIYKNQKVLKKWQAHNDEGYCIEFSYDYEWLISSGKDKFIKLWSTRNFILLKQFEGHQRGIWTCGFSPYSQYIASASWDDTIRIWNVNNVNDIISVNNEFVNLPQVCINGFSRCVIASSKTVFNIWRR</sequence>
<name>A0A8S1N8X0_PARPR</name>
<dbReference type="SMART" id="SM00320">
    <property type="entry name" value="WD40"/>
    <property type="match status" value="6"/>
</dbReference>
<dbReference type="PROSITE" id="PS50082">
    <property type="entry name" value="WD_REPEATS_2"/>
    <property type="match status" value="3"/>
</dbReference>
<dbReference type="AlphaFoldDB" id="A0A8S1N8X0"/>
<evidence type="ECO:0000256" key="1">
    <source>
        <dbReference type="PROSITE-ProRule" id="PRU00221"/>
    </source>
</evidence>
<evidence type="ECO:0000313" key="2">
    <source>
        <dbReference type="EMBL" id="CAD8086501.1"/>
    </source>
</evidence>
<dbReference type="PANTHER" id="PTHR19879">
    <property type="entry name" value="TRANSCRIPTION INITIATION FACTOR TFIID"/>
    <property type="match status" value="1"/>
</dbReference>
<evidence type="ECO:0000313" key="3">
    <source>
        <dbReference type="Proteomes" id="UP000688137"/>
    </source>
</evidence>
<keyword evidence="1" id="KW-0853">WD repeat</keyword>
<gene>
    <name evidence="2" type="ORF">PPRIM_AZ9-3.1.T0760242</name>
</gene>
<proteinExistence type="predicted"/>
<dbReference type="PROSITE" id="PS00678">
    <property type="entry name" value="WD_REPEATS_1"/>
    <property type="match status" value="1"/>
</dbReference>
<dbReference type="PROSITE" id="PS50294">
    <property type="entry name" value="WD_REPEATS_REGION"/>
    <property type="match status" value="2"/>
</dbReference>
<dbReference type="InterPro" id="IPR001680">
    <property type="entry name" value="WD40_rpt"/>
</dbReference>
<dbReference type="EMBL" id="CAJJDM010000079">
    <property type="protein sequence ID" value="CAD8086501.1"/>
    <property type="molecule type" value="Genomic_DNA"/>
</dbReference>
<accession>A0A8S1N8X0</accession>
<dbReference type="Pfam" id="PF00400">
    <property type="entry name" value="WD40"/>
    <property type="match status" value="4"/>
</dbReference>